<reference evidence="1 2" key="1">
    <citation type="journal article" date="2016" name="Mol. Biol. Evol.">
        <title>Comparative Genomics of Early-Diverging Mushroom-Forming Fungi Provides Insights into the Origins of Lignocellulose Decay Capabilities.</title>
        <authorList>
            <person name="Nagy L.G."/>
            <person name="Riley R."/>
            <person name="Tritt A."/>
            <person name="Adam C."/>
            <person name="Daum C."/>
            <person name="Floudas D."/>
            <person name="Sun H."/>
            <person name="Yadav J.S."/>
            <person name="Pangilinan J."/>
            <person name="Larsson K.H."/>
            <person name="Matsuura K."/>
            <person name="Barry K."/>
            <person name="Labutti K."/>
            <person name="Kuo R."/>
            <person name="Ohm R.A."/>
            <person name="Bhattacharya S.S."/>
            <person name="Shirouzu T."/>
            <person name="Yoshinaga Y."/>
            <person name="Martin F.M."/>
            <person name="Grigoriev I.V."/>
            <person name="Hibbett D.S."/>
        </authorList>
    </citation>
    <scope>NUCLEOTIDE SEQUENCE [LARGE SCALE GENOMIC DNA]</scope>
    <source>
        <strain evidence="1 2">CBS 109695</strain>
    </source>
</reference>
<evidence type="ECO:0000313" key="1">
    <source>
        <dbReference type="EMBL" id="KZP11760.1"/>
    </source>
</evidence>
<name>A0A166AMC1_9AGAM</name>
<sequence>MRGSSANYYFPAAATADVERIMELYPVNSAACSNNRIYSQYKWLTAFQTNFAFQGLADFCPGMVLQNHCRFHTLDVMVSIYRPSNGTELQDYIINFAHHLSDPEGPTVLA</sequence>
<accession>A0A166AMC1</accession>
<protein>
    <submittedName>
        <fullName evidence="1">Uncharacterized protein</fullName>
    </submittedName>
</protein>
<evidence type="ECO:0000313" key="2">
    <source>
        <dbReference type="Proteomes" id="UP000076532"/>
    </source>
</evidence>
<proteinExistence type="predicted"/>
<gene>
    <name evidence="1" type="ORF">FIBSPDRAFT_962032</name>
</gene>
<keyword evidence="2" id="KW-1185">Reference proteome</keyword>
<organism evidence="1 2">
    <name type="scientific">Athelia psychrophila</name>
    <dbReference type="NCBI Taxonomy" id="1759441"/>
    <lineage>
        <taxon>Eukaryota</taxon>
        <taxon>Fungi</taxon>
        <taxon>Dikarya</taxon>
        <taxon>Basidiomycota</taxon>
        <taxon>Agaricomycotina</taxon>
        <taxon>Agaricomycetes</taxon>
        <taxon>Agaricomycetidae</taxon>
        <taxon>Atheliales</taxon>
        <taxon>Atheliaceae</taxon>
        <taxon>Athelia</taxon>
    </lineage>
</organism>
<dbReference type="EMBL" id="KV417658">
    <property type="protein sequence ID" value="KZP11760.1"/>
    <property type="molecule type" value="Genomic_DNA"/>
</dbReference>
<dbReference type="Proteomes" id="UP000076532">
    <property type="component" value="Unassembled WGS sequence"/>
</dbReference>
<dbReference type="AlphaFoldDB" id="A0A166AMC1"/>